<dbReference type="AlphaFoldDB" id="A0AAE1B5N8"/>
<sequence length="133" mass="14389">MVLRLTTLLVNAGDTATVLRRNTVVGLLSKEDSCPVPVLRRNTVVGLLSKEDPCLNRAATSYGIDVTLSDTADIGGCPTPPSQAMEAMIAGCDTGSQRVDLRHLLAEHTDLFAWSEMDLGYTDKVHNWGYSLL</sequence>
<dbReference type="EMBL" id="JAWDGP010000505">
    <property type="protein sequence ID" value="KAK3800017.1"/>
    <property type="molecule type" value="Genomic_DNA"/>
</dbReference>
<gene>
    <name evidence="1" type="ORF">RRG08_035616</name>
</gene>
<keyword evidence="2" id="KW-1185">Reference proteome</keyword>
<reference evidence="1" key="1">
    <citation type="journal article" date="2023" name="G3 (Bethesda)">
        <title>A reference genome for the long-term kleptoplast-retaining sea slug Elysia crispata morphotype clarki.</title>
        <authorList>
            <person name="Eastman K.E."/>
            <person name="Pendleton A.L."/>
            <person name="Shaikh M.A."/>
            <person name="Suttiyut T."/>
            <person name="Ogas R."/>
            <person name="Tomko P."/>
            <person name="Gavelis G."/>
            <person name="Widhalm J.R."/>
            <person name="Wisecaver J.H."/>
        </authorList>
    </citation>
    <scope>NUCLEOTIDE SEQUENCE</scope>
    <source>
        <strain evidence="1">ECLA1</strain>
    </source>
</reference>
<protein>
    <submittedName>
        <fullName evidence="1">Uncharacterized protein</fullName>
    </submittedName>
</protein>
<accession>A0AAE1B5N8</accession>
<evidence type="ECO:0000313" key="1">
    <source>
        <dbReference type="EMBL" id="KAK3800017.1"/>
    </source>
</evidence>
<organism evidence="1 2">
    <name type="scientific">Elysia crispata</name>
    <name type="common">lettuce slug</name>
    <dbReference type="NCBI Taxonomy" id="231223"/>
    <lineage>
        <taxon>Eukaryota</taxon>
        <taxon>Metazoa</taxon>
        <taxon>Spiralia</taxon>
        <taxon>Lophotrochozoa</taxon>
        <taxon>Mollusca</taxon>
        <taxon>Gastropoda</taxon>
        <taxon>Heterobranchia</taxon>
        <taxon>Euthyneura</taxon>
        <taxon>Panpulmonata</taxon>
        <taxon>Sacoglossa</taxon>
        <taxon>Placobranchoidea</taxon>
        <taxon>Plakobranchidae</taxon>
        <taxon>Elysia</taxon>
    </lineage>
</organism>
<evidence type="ECO:0000313" key="2">
    <source>
        <dbReference type="Proteomes" id="UP001283361"/>
    </source>
</evidence>
<proteinExistence type="predicted"/>
<name>A0AAE1B5N8_9GAST</name>
<comment type="caution">
    <text evidence="1">The sequence shown here is derived from an EMBL/GenBank/DDBJ whole genome shotgun (WGS) entry which is preliminary data.</text>
</comment>
<dbReference type="Proteomes" id="UP001283361">
    <property type="component" value="Unassembled WGS sequence"/>
</dbReference>